<evidence type="ECO:0000313" key="3">
    <source>
        <dbReference type="Proteomes" id="UP001597295"/>
    </source>
</evidence>
<dbReference type="Gene3D" id="1.10.12.10">
    <property type="entry name" value="Lyase 2-enoyl-coa Hydratase, Chain A, domain 2"/>
    <property type="match status" value="1"/>
</dbReference>
<reference evidence="3" key="1">
    <citation type="journal article" date="2019" name="Int. J. Syst. Evol. Microbiol.">
        <title>The Global Catalogue of Microorganisms (GCM) 10K type strain sequencing project: providing services to taxonomists for standard genome sequencing and annotation.</title>
        <authorList>
            <consortium name="The Broad Institute Genomics Platform"/>
            <consortium name="The Broad Institute Genome Sequencing Center for Infectious Disease"/>
            <person name="Wu L."/>
            <person name="Ma J."/>
        </authorList>
    </citation>
    <scope>NUCLEOTIDE SEQUENCE [LARGE SCALE GENOMIC DNA]</scope>
    <source>
        <strain evidence="3">CGMCC 1.19062</strain>
    </source>
</reference>
<dbReference type="CDD" id="cd06558">
    <property type="entry name" value="crotonase-like"/>
    <property type="match status" value="1"/>
</dbReference>
<evidence type="ECO:0000313" key="2">
    <source>
        <dbReference type="EMBL" id="MFD2264051.1"/>
    </source>
</evidence>
<accession>A0ABW5DX86</accession>
<dbReference type="InterPro" id="IPR014748">
    <property type="entry name" value="Enoyl-CoA_hydra_C"/>
</dbReference>
<keyword evidence="3" id="KW-1185">Reference proteome</keyword>
<evidence type="ECO:0000256" key="1">
    <source>
        <dbReference type="ARBA" id="ARBA00005254"/>
    </source>
</evidence>
<dbReference type="PANTHER" id="PTHR43459:SF1">
    <property type="entry name" value="EG:BACN32G11.4 PROTEIN"/>
    <property type="match status" value="1"/>
</dbReference>
<organism evidence="2 3">
    <name type="scientific">Lacibacterium aquatile</name>
    <dbReference type="NCBI Taxonomy" id="1168082"/>
    <lineage>
        <taxon>Bacteria</taxon>
        <taxon>Pseudomonadati</taxon>
        <taxon>Pseudomonadota</taxon>
        <taxon>Alphaproteobacteria</taxon>
        <taxon>Rhodospirillales</taxon>
        <taxon>Rhodospirillaceae</taxon>
    </lineage>
</organism>
<comment type="caution">
    <text evidence="2">The sequence shown here is derived from an EMBL/GenBank/DDBJ whole genome shotgun (WGS) entry which is preliminary data.</text>
</comment>
<comment type="similarity">
    <text evidence="1">Belongs to the enoyl-CoA hydratase/isomerase family.</text>
</comment>
<sequence length="268" mass="28525">MNAISPSIILEVDAGVATITLNRPEVLNALDEGMLTALQATIEPLGRNRAVKVVVLRGAGDAFMAGGDINLFNKCMKLPPGERYSHFSAAAARVAAITLSLRQLPQPVIASVHGACAGYGFSLVLACDLAIAAENTVFTMAYCQLGVSPDGGGTWFLPRVVGMKRAFEIATLSEKFDAREAERKGLLNRIVPPDGLREATDSLARRLATGPATALARTKALLNAAFGATLDQHLTREGDAFAECSLTHDFREGVDAFLNKRRPVFTGE</sequence>
<gene>
    <name evidence="2" type="ORF">ACFSM5_14210</name>
</gene>
<dbReference type="InterPro" id="IPR001753">
    <property type="entry name" value="Enoyl-CoA_hydra/iso"/>
</dbReference>
<dbReference type="RefSeq" id="WP_379877092.1">
    <property type="nucleotide sequence ID" value="NZ_JBHUIP010000012.1"/>
</dbReference>
<protein>
    <submittedName>
        <fullName evidence="2">Enoyl-CoA hydratase/isomerase family protein</fullName>
    </submittedName>
</protein>
<dbReference type="SUPFAM" id="SSF52096">
    <property type="entry name" value="ClpP/crotonase"/>
    <property type="match status" value="1"/>
</dbReference>
<dbReference type="Pfam" id="PF00378">
    <property type="entry name" value="ECH_1"/>
    <property type="match status" value="1"/>
</dbReference>
<proteinExistence type="inferred from homology"/>
<dbReference type="Gene3D" id="3.90.226.10">
    <property type="entry name" value="2-enoyl-CoA Hydratase, Chain A, domain 1"/>
    <property type="match status" value="1"/>
</dbReference>
<dbReference type="PANTHER" id="PTHR43459">
    <property type="entry name" value="ENOYL-COA HYDRATASE"/>
    <property type="match status" value="1"/>
</dbReference>
<dbReference type="EMBL" id="JBHUIP010000012">
    <property type="protein sequence ID" value="MFD2264051.1"/>
    <property type="molecule type" value="Genomic_DNA"/>
</dbReference>
<name>A0ABW5DX86_9PROT</name>
<dbReference type="Proteomes" id="UP001597295">
    <property type="component" value="Unassembled WGS sequence"/>
</dbReference>
<dbReference type="InterPro" id="IPR029045">
    <property type="entry name" value="ClpP/crotonase-like_dom_sf"/>
</dbReference>